<dbReference type="KEGG" id="mtun:MTUNDRAET4_1535"/>
<dbReference type="EMBL" id="LR536450">
    <property type="protein sequence ID" value="VFU08428.1"/>
    <property type="molecule type" value="Genomic_DNA"/>
</dbReference>
<organism evidence="1 2">
    <name type="scientific">Methylocella tundrae</name>
    <dbReference type="NCBI Taxonomy" id="227605"/>
    <lineage>
        <taxon>Bacteria</taxon>
        <taxon>Pseudomonadati</taxon>
        <taxon>Pseudomonadota</taxon>
        <taxon>Alphaproteobacteria</taxon>
        <taxon>Hyphomicrobiales</taxon>
        <taxon>Beijerinckiaceae</taxon>
        <taxon>Methylocella</taxon>
    </lineage>
</organism>
<protein>
    <submittedName>
        <fullName evidence="1">Uncharacterized protein</fullName>
    </submittedName>
</protein>
<dbReference type="AlphaFoldDB" id="A0A4U8YY52"/>
<proteinExistence type="predicted"/>
<evidence type="ECO:0000313" key="1">
    <source>
        <dbReference type="EMBL" id="VFU08428.1"/>
    </source>
</evidence>
<sequence length="86" mass="9592">MCVLEGMVVARVFTREEFYELVWSKPMAHLATEFVIAHVALHKICRKHGILNPPLGWWAKKAVGKKVKQTCGHPATDCPGSLRPGL</sequence>
<evidence type="ECO:0000313" key="2">
    <source>
        <dbReference type="Proteomes" id="UP000294360"/>
    </source>
</evidence>
<gene>
    <name evidence="1" type="ORF">MTUNDRAET4_1535</name>
</gene>
<dbReference type="Proteomes" id="UP000294360">
    <property type="component" value="Chromosome"/>
</dbReference>
<reference evidence="1 2" key="1">
    <citation type="submission" date="2019-03" db="EMBL/GenBank/DDBJ databases">
        <authorList>
            <person name="Kox A.R. M."/>
        </authorList>
    </citation>
    <scope>NUCLEOTIDE SEQUENCE [LARGE SCALE GENOMIC DNA]</scope>
    <source>
        <strain evidence="1">MTUNDRAET4 annotated genome</strain>
    </source>
</reference>
<name>A0A4U8YY52_METTU</name>
<accession>A0A4U8YY52</accession>